<keyword evidence="1" id="KW-0812">Transmembrane</keyword>
<accession>A0A2K1KIC2</accession>
<reference evidence="3" key="3">
    <citation type="submission" date="2020-12" db="UniProtKB">
        <authorList>
            <consortium name="EnsemblPlants"/>
        </authorList>
    </citation>
    <scope>IDENTIFICATION</scope>
</reference>
<sequence length="184" mass="21342">MVYRVCRRMAMMTMAAASTEMKMATVAVDCLQMFAMVRRYLLWEASLMAWMITSCLSRMAMLVSMVTRLHKVRMDSPSPPKQSMSFGRQRRLLEEKEQKRAGLKTTLLILPTTDWRLMPRRYSVWTMSNLQLTRVTQSELTGRPDVLIAAVPACTWPVGDLALSRLRDTSFLWRYLNVPKKVKK</sequence>
<reference evidence="2 4" key="1">
    <citation type="journal article" date="2008" name="Science">
        <title>The Physcomitrella genome reveals evolutionary insights into the conquest of land by plants.</title>
        <authorList>
            <person name="Rensing S."/>
            <person name="Lang D."/>
            <person name="Zimmer A."/>
            <person name="Terry A."/>
            <person name="Salamov A."/>
            <person name="Shapiro H."/>
            <person name="Nishiyama T."/>
            <person name="Perroud P.-F."/>
            <person name="Lindquist E."/>
            <person name="Kamisugi Y."/>
            <person name="Tanahashi T."/>
            <person name="Sakakibara K."/>
            <person name="Fujita T."/>
            <person name="Oishi K."/>
            <person name="Shin-I T."/>
            <person name="Kuroki Y."/>
            <person name="Toyoda A."/>
            <person name="Suzuki Y."/>
            <person name="Hashimoto A."/>
            <person name="Yamaguchi K."/>
            <person name="Sugano A."/>
            <person name="Kohara Y."/>
            <person name="Fujiyama A."/>
            <person name="Anterola A."/>
            <person name="Aoki S."/>
            <person name="Ashton N."/>
            <person name="Barbazuk W.B."/>
            <person name="Barker E."/>
            <person name="Bennetzen J."/>
            <person name="Bezanilla M."/>
            <person name="Blankenship R."/>
            <person name="Cho S.H."/>
            <person name="Dutcher S."/>
            <person name="Estelle M."/>
            <person name="Fawcett J.A."/>
            <person name="Gundlach H."/>
            <person name="Hanada K."/>
            <person name="Heyl A."/>
            <person name="Hicks K.A."/>
            <person name="Hugh J."/>
            <person name="Lohr M."/>
            <person name="Mayer K."/>
            <person name="Melkozernov A."/>
            <person name="Murata T."/>
            <person name="Nelson D."/>
            <person name="Pils B."/>
            <person name="Prigge M."/>
            <person name="Reiss B."/>
            <person name="Renner T."/>
            <person name="Rombauts S."/>
            <person name="Rushton P."/>
            <person name="Sanderfoot A."/>
            <person name="Schween G."/>
            <person name="Shiu S.-H."/>
            <person name="Stueber K."/>
            <person name="Theodoulou F.L."/>
            <person name="Tu H."/>
            <person name="Van de Peer Y."/>
            <person name="Verrier P.J."/>
            <person name="Waters E."/>
            <person name="Wood A."/>
            <person name="Yang L."/>
            <person name="Cove D."/>
            <person name="Cuming A."/>
            <person name="Hasebe M."/>
            <person name="Lucas S."/>
            <person name="Mishler D.B."/>
            <person name="Reski R."/>
            <person name="Grigoriev I."/>
            <person name="Quatrano R.S."/>
            <person name="Boore J.L."/>
        </authorList>
    </citation>
    <scope>NUCLEOTIDE SEQUENCE [LARGE SCALE GENOMIC DNA]</scope>
    <source>
        <strain evidence="3 4">cv. Gransden 2004</strain>
    </source>
</reference>
<evidence type="ECO:0000256" key="1">
    <source>
        <dbReference type="SAM" id="Phobius"/>
    </source>
</evidence>
<dbReference type="Proteomes" id="UP000006727">
    <property type="component" value="Chromosome 5"/>
</dbReference>
<evidence type="ECO:0000313" key="2">
    <source>
        <dbReference type="EMBL" id="PNR53519.1"/>
    </source>
</evidence>
<proteinExistence type="predicted"/>
<keyword evidence="1" id="KW-0472">Membrane</keyword>
<gene>
    <name evidence="2" type="ORF">PHYPA_007194</name>
</gene>
<dbReference type="PaxDb" id="3218-PP1S72_323V6.1"/>
<dbReference type="EnsemblPlants" id="Pp3c5_3420V3.2">
    <property type="protein sequence ID" value="Pp3c5_3420V3.2"/>
    <property type="gene ID" value="Pp3c5_3420"/>
</dbReference>
<dbReference type="Gramene" id="Pp3c5_3420V3.2">
    <property type="protein sequence ID" value="Pp3c5_3420V3.2"/>
    <property type="gene ID" value="Pp3c5_3420"/>
</dbReference>
<dbReference type="Gramene" id="Pp3c5_3420V3.1">
    <property type="protein sequence ID" value="Pp3c5_3420V3.1"/>
    <property type="gene ID" value="Pp3c5_3420"/>
</dbReference>
<organism evidence="2">
    <name type="scientific">Physcomitrium patens</name>
    <name type="common">Spreading-leaved earth moss</name>
    <name type="synonym">Physcomitrella patens</name>
    <dbReference type="NCBI Taxonomy" id="3218"/>
    <lineage>
        <taxon>Eukaryota</taxon>
        <taxon>Viridiplantae</taxon>
        <taxon>Streptophyta</taxon>
        <taxon>Embryophyta</taxon>
        <taxon>Bryophyta</taxon>
        <taxon>Bryophytina</taxon>
        <taxon>Bryopsida</taxon>
        <taxon>Funariidae</taxon>
        <taxon>Funariales</taxon>
        <taxon>Funariaceae</taxon>
        <taxon>Physcomitrium</taxon>
    </lineage>
</organism>
<protein>
    <submittedName>
        <fullName evidence="2 3">Uncharacterized protein</fullName>
    </submittedName>
</protein>
<feature type="transmembrane region" description="Helical" evidence="1">
    <location>
        <begin position="47"/>
        <end position="66"/>
    </location>
</feature>
<evidence type="ECO:0000313" key="3">
    <source>
        <dbReference type="EnsemblPlants" id="Pp3c5_3420V3.1"/>
    </source>
</evidence>
<reference evidence="2 4" key="2">
    <citation type="journal article" date="2018" name="Plant J.">
        <title>The Physcomitrella patens chromosome-scale assembly reveals moss genome structure and evolution.</title>
        <authorList>
            <person name="Lang D."/>
            <person name="Ullrich K.K."/>
            <person name="Murat F."/>
            <person name="Fuchs J."/>
            <person name="Jenkins J."/>
            <person name="Haas F.B."/>
            <person name="Piednoel M."/>
            <person name="Gundlach H."/>
            <person name="Van Bel M."/>
            <person name="Meyberg R."/>
            <person name="Vives C."/>
            <person name="Morata J."/>
            <person name="Symeonidi A."/>
            <person name="Hiss M."/>
            <person name="Muchero W."/>
            <person name="Kamisugi Y."/>
            <person name="Saleh O."/>
            <person name="Blanc G."/>
            <person name="Decker E.L."/>
            <person name="van Gessel N."/>
            <person name="Grimwood J."/>
            <person name="Hayes R.D."/>
            <person name="Graham S.W."/>
            <person name="Gunter L.E."/>
            <person name="McDaniel S.F."/>
            <person name="Hoernstein S.N.W."/>
            <person name="Larsson A."/>
            <person name="Li F.W."/>
            <person name="Perroud P.F."/>
            <person name="Phillips J."/>
            <person name="Ranjan P."/>
            <person name="Rokshar D.S."/>
            <person name="Rothfels C.J."/>
            <person name="Schneider L."/>
            <person name="Shu S."/>
            <person name="Stevenson D.W."/>
            <person name="Thummler F."/>
            <person name="Tillich M."/>
            <person name="Villarreal Aguilar J.C."/>
            <person name="Widiez T."/>
            <person name="Wong G.K."/>
            <person name="Wymore A."/>
            <person name="Zhang Y."/>
            <person name="Zimmer A.D."/>
            <person name="Quatrano R.S."/>
            <person name="Mayer K.F.X."/>
            <person name="Goodstein D."/>
            <person name="Casacuberta J.M."/>
            <person name="Vandepoele K."/>
            <person name="Reski R."/>
            <person name="Cuming A.C."/>
            <person name="Tuskan G.A."/>
            <person name="Maumus F."/>
            <person name="Salse J."/>
            <person name="Schmutz J."/>
            <person name="Rensing S.A."/>
        </authorList>
    </citation>
    <scope>NUCLEOTIDE SEQUENCE [LARGE SCALE GENOMIC DNA]</scope>
    <source>
        <strain evidence="3 4">cv. Gransden 2004</strain>
    </source>
</reference>
<dbReference type="EMBL" id="ABEU02000005">
    <property type="protein sequence ID" value="PNR53519.1"/>
    <property type="molecule type" value="Genomic_DNA"/>
</dbReference>
<name>A0A2K1KIC2_PHYPA</name>
<evidence type="ECO:0000313" key="4">
    <source>
        <dbReference type="Proteomes" id="UP000006727"/>
    </source>
</evidence>
<dbReference type="InParanoid" id="A0A2K1KIC2"/>
<keyword evidence="1" id="KW-1133">Transmembrane helix</keyword>
<dbReference type="EnsemblPlants" id="Pp3c5_3420V3.1">
    <property type="protein sequence ID" value="Pp3c5_3420V3.1"/>
    <property type="gene ID" value="Pp3c5_3420"/>
</dbReference>
<keyword evidence="4" id="KW-1185">Reference proteome</keyword>
<dbReference type="AlphaFoldDB" id="A0A2K1KIC2"/>